<dbReference type="SMART" id="SM00382">
    <property type="entry name" value="AAA"/>
    <property type="match status" value="1"/>
</dbReference>
<evidence type="ECO:0000256" key="9">
    <source>
        <dbReference type="SAM" id="Phobius"/>
    </source>
</evidence>
<dbReference type="CDD" id="cd18548">
    <property type="entry name" value="ABC_6TM_Tm287_like"/>
    <property type="match status" value="1"/>
</dbReference>
<dbReference type="GO" id="GO:0005886">
    <property type="term" value="C:plasma membrane"/>
    <property type="evidence" value="ECO:0007669"/>
    <property type="project" value="UniProtKB-SubCell"/>
</dbReference>
<dbReference type="PROSITE" id="PS50893">
    <property type="entry name" value="ABC_TRANSPORTER_2"/>
    <property type="match status" value="1"/>
</dbReference>
<evidence type="ECO:0000256" key="7">
    <source>
        <dbReference type="ARBA" id="ARBA00022989"/>
    </source>
</evidence>
<keyword evidence="6" id="KW-0067">ATP-binding</keyword>
<feature type="transmembrane region" description="Helical" evidence="9">
    <location>
        <begin position="90"/>
        <end position="111"/>
    </location>
</feature>
<dbReference type="Pfam" id="PF00664">
    <property type="entry name" value="ABC_membrane"/>
    <property type="match status" value="1"/>
</dbReference>
<evidence type="ECO:0000259" key="11">
    <source>
        <dbReference type="PROSITE" id="PS50929"/>
    </source>
</evidence>
<keyword evidence="8 9" id="KW-0472">Membrane</keyword>
<protein>
    <submittedName>
        <fullName evidence="12">Unannotated protein</fullName>
    </submittedName>
</protein>
<dbReference type="FunFam" id="3.40.50.300:FF:000854">
    <property type="entry name" value="Multidrug ABC transporter ATP-binding protein"/>
    <property type="match status" value="1"/>
</dbReference>
<evidence type="ECO:0000256" key="1">
    <source>
        <dbReference type="ARBA" id="ARBA00004651"/>
    </source>
</evidence>
<dbReference type="EMBL" id="CAEZYE010000018">
    <property type="protein sequence ID" value="CAB4706942.1"/>
    <property type="molecule type" value="Genomic_DNA"/>
</dbReference>
<dbReference type="AlphaFoldDB" id="A0A6J6Q926"/>
<dbReference type="InterPro" id="IPR003593">
    <property type="entry name" value="AAA+_ATPase"/>
</dbReference>
<proteinExistence type="predicted"/>
<feature type="transmembrane region" description="Helical" evidence="9">
    <location>
        <begin position="123"/>
        <end position="150"/>
    </location>
</feature>
<keyword evidence="4 9" id="KW-0812">Transmembrane</keyword>
<keyword evidence="5" id="KW-0547">Nucleotide-binding</keyword>
<dbReference type="PANTHER" id="PTHR43394">
    <property type="entry name" value="ATP-DEPENDENT PERMEASE MDL1, MITOCHONDRIAL"/>
    <property type="match status" value="1"/>
</dbReference>
<dbReference type="PROSITE" id="PS50929">
    <property type="entry name" value="ABC_TM1F"/>
    <property type="match status" value="1"/>
</dbReference>
<evidence type="ECO:0000256" key="8">
    <source>
        <dbReference type="ARBA" id="ARBA00023136"/>
    </source>
</evidence>
<dbReference type="PROSITE" id="PS00211">
    <property type="entry name" value="ABC_TRANSPORTER_1"/>
    <property type="match status" value="1"/>
</dbReference>
<reference evidence="12" key="1">
    <citation type="submission" date="2020-05" db="EMBL/GenBank/DDBJ databases">
        <authorList>
            <person name="Chiriac C."/>
            <person name="Salcher M."/>
            <person name="Ghai R."/>
            <person name="Kavagutti S V."/>
        </authorList>
    </citation>
    <scope>NUCLEOTIDE SEQUENCE</scope>
</reference>
<evidence type="ECO:0000256" key="4">
    <source>
        <dbReference type="ARBA" id="ARBA00022692"/>
    </source>
</evidence>
<feature type="domain" description="ABC transmembrane type-1" evidence="11">
    <location>
        <begin position="1"/>
        <end position="152"/>
    </location>
</feature>
<evidence type="ECO:0000256" key="5">
    <source>
        <dbReference type="ARBA" id="ARBA00022741"/>
    </source>
</evidence>
<evidence type="ECO:0000256" key="3">
    <source>
        <dbReference type="ARBA" id="ARBA00022475"/>
    </source>
</evidence>
<dbReference type="InterPro" id="IPR011527">
    <property type="entry name" value="ABC1_TM_dom"/>
</dbReference>
<dbReference type="GO" id="GO:0016887">
    <property type="term" value="F:ATP hydrolysis activity"/>
    <property type="evidence" value="ECO:0007669"/>
    <property type="project" value="InterPro"/>
</dbReference>
<gene>
    <name evidence="12" type="ORF">UFOPK2655_00481</name>
</gene>
<dbReference type="SUPFAM" id="SSF52540">
    <property type="entry name" value="P-loop containing nucleoside triphosphate hydrolases"/>
    <property type="match status" value="1"/>
</dbReference>
<name>A0A6J6Q926_9ZZZZ</name>
<dbReference type="GO" id="GO:0005524">
    <property type="term" value="F:ATP binding"/>
    <property type="evidence" value="ECO:0007669"/>
    <property type="project" value="UniProtKB-KW"/>
</dbReference>
<dbReference type="Gene3D" id="3.40.50.300">
    <property type="entry name" value="P-loop containing nucleotide triphosphate hydrolases"/>
    <property type="match status" value="1"/>
</dbReference>
<dbReference type="InterPro" id="IPR003439">
    <property type="entry name" value="ABC_transporter-like_ATP-bd"/>
</dbReference>
<evidence type="ECO:0000313" key="12">
    <source>
        <dbReference type="EMBL" id="CAB4706942.1"/>
    </source>
</evidence>
<comment type="subcellular location">
    <subcellularLocation>
        <location evidence="1">Cell membrane</location>
        <topology evidence="1">Multi-pass membrane protein</topology>
    </subcellularLocation>
</comment>
<dbReference type="Gene3D" id="1.20.1560.10">
    <property type="entry name" value="ABC transporter type 1, transmembrane domain"/>
    <property type="match status" value="1"/>
</dbReference>
<dbReference type="Pfam" id="PF00005">
    <property type="entry name" value="ABC_tran"/>
    <property type="match status" value="1"/>
</dbReference>
<dbReference type="GO" id="GO:0015421">
    <property type="term" value="F:ABC-type oligopeptide transporter activity"/>
    <property type="evidence" value="ECO:0007669"/>
    <property type="project" value="TreeGrafter"/>
</dbReference>
<dbReference type="PANTHER" id="PTHR43394:SF1">
    <property type="entry name" value="ATP-BINDING CASSETTE SUB-FAMILY B MEMBER 10, MITOCHONDRIAL"/>
    <property type="match status" value="1"/>
</dbReference>
<evidence type="ECO:0000259" key="10">
    <source>
        <dbReference type="PROSITE" id="PS50893"/>
    </source>
</evidence>
<keyword evidence="3" id="KW-1003">Cell membrane</keyword>
<dbReference type="InterPro" id="IPR036640">
    <property type="entry name" value="ABC1_TM_sf"/>
</dbReference>
<dbReference type="InterPro" id="IPR039421">
    <property type="entry name" value="Type_1_exporter"/>
</dbReference>
<dbReference type="InterPro" id="IPR027417">
    <property type="entry name" value="P-loop_NTPase"/>
</dbReference>
<feature type="domain" description="ABC transporter" evidence="10">
    <location>
        <begin position="186"/>
        <end position="421"/>
    </location>
</feature>
<dbReference type="InterPro" id="IPR017871">
    <property type="entry name" value="ABC_transporter-like_CS"/>
</dbReference>
<sequence length="429" mass="47208">MAVKTDAHLSLLLLVVIPLMSLLIWVLLRRIVPLFRIMQVKIDRINLVLREQISGIRVIRAFVKTRFEEKRFAEASEDLMNTTLSVTRTFAVMFPVLMLILNLTSVAVIWFGGKLVDTGEMQIGNLTAFLAYIMQILSSVMMAVMMSLMIPRAAASAERIQEVLLTQSSVMETATPQRPLTNTGRIEFKDVEFRYPGAEHPVLDGITFTANPGQFTAIVGSTGSGKSTLVNLIPRFIDPTAGEILIDGVNLRDQGLESVWKNIGLVPQRAFLFGGTIASNLRYGDENASDEDMWKALATAQAREFVEDLSDKLEAPVAQGGTNFSGGQRQRLAIARAITKKPSIYILDDSFSALDFTTDANLRAALEESAKDSTLIVVAQRVTTILNADQIIVLDQGSIVGIGRHQDLMQSCETYKEIVLSQLSPEEAA</sequence>
<accession>A0A6J6Q926</accession>
<keyword evidence="2" id="KW-0813">Transport</keyword>
<organism evidence="12">
    <name type="scientific">freshwater metagenome</name>
    <dbReference type="NCBI Taxonomy" id="449393"/>
    <lineage>
        <taxon>unclassified sequences</taxon>
        <taxon>metagenomes</taxon>
        <taxon>ecological metagenomes</taxon>
    </lineage>
</organism>
<dbReference type="SUPFAM" id="SSF90123">
    <property type="entry name" value="ABC transporter transmembrane region"/>
    <property type="match status" value="1"/>
</dbReference>
<feature type="transmembrane region" description="Helical" evidence="9">
    <location>
        <begin position="6"/>
        <end position="28"/>
    </location>
</feature>
<evidence type="ECO:0000256" key="2">
    <source>
        <dbReference type="ARBA" id="ARBA00022448"/>
    </source>
</evidence>
<evidence type="ECO:0000256" key="6">
    <source>
        <dbReference type="ARBA" id="ARBA00022840"/>
    </source>
</evidence>
<keyword evidence="7 9" id="KW-1133">Transmembrane helix</keyword>